<dbReference type="PIRSF" id="PIRSF028177">
    <property type="entry name" value="Polyketide_synth_Omtfrase_TcmP"/>
    <property type="match status" value="1"/>
</dbReference>
<dbReference type="GO" id="GO:0032259">
    <property type="term" value="P:methylation"/>
    <property type="evidence" value="ECO:0007669"/>
    <property type="project" value="UniProtKB-KW"/>
</dbReference>
<protein>
    <submittedName>
        <fullName evidence="3">Class I SAM-dependent methyltransferase</fullName>
    </submittedName>
</protein>
<dbReference type="InterPro" id="IPR016874">
    <property type="entry name" value="TcmP-like"/>
</dbReference>
<reference evidence="3 4" key="1">
    <citation type="journal article" date="2020" name="Microorganisms">
        <title>Simultaneous Genome Sequencing of Prosthecochloris ethylica and Desulfuromonas acetoxidans within a Syntrophic Mixture Reveals Unique Pili and Protein Interactions.</title>
        <authorList>
            <person name="Kyndt J.A."/>
            <person name="Van Beeumen J.J."/>
            <person name="Meyer T.E."/>
        </authorList>
    </citation>
    <scope>NUCLEOTIDE SEQUENCE [LARGE SCALE GENOMIC DNA]</scope>
    <source>
        <strain evidence="3 4">N3</strain>
    </source>
</reference>
<dbReference type="GO" id="GO:0008168">
    <property type="term" value="F:methyltransferase activity"/>
    <property type="evidence" value="ECO:0007669"/>
    <property type="project" value="UniProtKB-KW"/>
</dbReference>
<dbReference type="InterPro" id="IPR007213">
    <property type="entry name" value="Ppm1/Ppm2/Tcmp"/>
</dbReference>
<dbReference type="EMBL" id="JADGII010000003">
    <property type="protein sequence ID" value="MBF0636054.1"/>
    <property type="molecule type" value="Genomic_DNA"/>
</dbReference>
<comment type="caution">
    <text evidence="3">The sequence shown here is derived from an EMBL/GenBank/DDBJ whole genome shotgun (WGS) entry which is preliminary data.</text>
</comment>
<keyword evidence="1 3" id="KW-0489">Methyltransferase</keyword>
<dbReference type="Pfam" id="PF04072">
    <property type="entry name" value="LCM"/>
    <property type="match status" value="1"/>
</dbReference>
<gene>
    <name evidence="3" type="ORF">INT08_02510</name>
</gene>
<dbReference type="SUPFAM" id="SSF53335">
    <property type="entry name" value="S-adenosyl-L-methionine-dependent methyltransferases"/>
    <property type="match status" value="1"/>
</dbReference>
<dbReference type="InterPro" id="IPR029063">
    <property type="entry name" value="SAM-dependent_MTases_sf"/>
</dbReference>
<dbReference type="PANTHER" id="PTHR43619">
    <property type="entry name" value="S-ADENOSYL-L-METHIONINE-DEPENDENT METHYLTRANSFERASE YKTD-RELATED"/>
    <property type="match status" value="1"/>
</dbReference>
<evidence type="ECO:0000256" key="1">
    <source>
        <dbReference type="ARBA" id="ARBA00022603"/>
    </source>
</evidence>
<evidence type="ECO:0000313" key="3">
    <source>
        <dbReference type="EMBL" id="MBF0636054.1"/>
    </source>
</evidence>
<evidence type="ECO:0000313" key="4">
    <source>
        <dbReference type="Proteomes" id="UP000619838"/>
    </source>
</evidence>
<dbReference type="Gene3D" id="3.40.50.150">
    <property type="entry name" value="Vaccinia Virus protein VP39"/>
    <property type="match status" value="1"/>
</dbReference>
<sequence length="314" mass="35980">MKIGKGIAGLLGESGEGKSTMMPGAHCSIKLMKTQGVIMQGDKDFGDKVSLHLDGVPETLLWPLWNRAAEQKRGDRLIDDPMSAALVERIDYDFQGSFGKPSAGHAIRARVIDDALRLWQQKYPAGTVISLGEGLDTQFWRVDNGQVRWITVDVAESIEARRRLLPENKRMKTLVSSALDDLWLNDIPQGSRAFIVMAGLLMYFREHEVEDLLYRVADHFRDSQVMFDVIPVWLSRKSLNGLQVTKTYSMPAMPWGLHYKDYAWFEEIHPRLRIKRRMTYADPFPERMRPYSWLSKFPRIVDRVASGIVQLEVE</sequence>
<proteinExistence type="predicted"/>
<name>A0ABR9XQ04_9CHLB</name>
<accession>A0ABR9XQ04</accession>
<organism evidence="3 4">
    <name type="scientific">Prosthecochloris ethylica</name>
    <dbReference type="NCBI Taxonomy" id="2743976"/>
    <lineage>
        <taxon>Bacteria</taxon>
        <taxon>Pseudomonadati</taxon>
        <taxon>Chlorobiota</taxon>
        <taxon>Chlorobiia</taxon>
        <taxon>Chlorobiales</taxon>
        <taxon>Chlorobiaceae</taxon>
        <taxon>Prosthecochloris</taxon>
    </lineage>
</organism>
<keyword evidence="2" id="KW-0808">Transferase</keyword>
<dbReference type="Proteomes" id="UP000619838">
    <property type="component" value="Unassembled WGS sequence"/>
</dbReference>
<keyword evidence="4" id="KW-1185">Reference proteome</keyword>
<dbReference type="PANTHER" id="PTHR43619:SF2">
    <property type="entry name" value="S-ADENOSYL-L-METHIONINE-DEPENDENT METHYLTRANSFERASES SUPERFAMILY PROTEIN"/>
    <property type="match status" value="1"/>
</dbReference>
<evidence type="ECO:0000256" key="2">
    <source>
        <dbReference type="ARBA" id="ARBA00022679"/>
    </source>
</evidence>